<evidence type="ECO:0000259" key="10">
    <source>
        <dbReference type="PROSITE" id="PS50972"/>
    </source>
</evidence>
<keyword evidence="5 9" id="KW-0808">Transferase</keyword>
<evidence type="ECO:0000256" key="1">
    <source>
        <dbReference type="ARBA" id="ARBA00000012"/>
    </source>
</evidence>
<proteinExistence type="inferred from homology"/>
<accession>A0ABT8KS01</accession>
<dbReference type="Gene3D" id="3.20.20.20">
    <property type="entry name" value="Dihydropteroate synthase-like"/>
    <property type="match status" value="1"/>
</dbReference>
<dbReference type="SUPFAM" id="SSF51717">
    <property type="entry name" value="Dihydropteroate synthetase-like"/>
    <property type="match status" value="1"/>
</dbReference>
<dbReference type="Proteomes" id="UP001172082">
    <property type="component" value="Unassembled WGS sequence"/>
</dbReference>
<evidence type="ECO:0000256" key="2">
    <source>
        <dbReference type="ARBA" id="ARBA00001946"/>
    </source>
</evidence>
<dbReference type="RefSeq" id="WP_346753523.1">
    <property type="nucleotide sequence ID" value="NZ_JAUJEA010000007.1"/>
</dbReference>
<evidence type="ECO:0000256" key="8">
    <source>
        <dbReference type="ARBA" id="ARBA00022909"/>
    </source>
</evidence>
<evidence type="ECO:0000256" key="9">
    <source>
        <dbReference type="RuleBase" id="RU361205"/>
    </source>
</evidence>
<reference evidence="11" key="1">
    <citation type="submission" date="2023-06" db="EMBL/GenBank/DDBJ databases">
        <title>Genomic of Parafulvivirga corallium.</title>
        <authorList>
            <person name="Wang G."/>
        </authorList>
    </citation>
    <scope>NUCLEOTIDE SEQUENCE</scope>
    <source>
        <strain evidence="11">BMA10</strain>
    </source>
</reference>
<gene>
    <name evidence="11" type="primary">folP</name>
    <name evidence="11" type="ORF">QQ008_19090</name>
</gene>
<keyword evidence="6 9" id="KW-0479">Metal-binding</keyword>
<evidence type="ECO:0000256" key="3">
    <source>
        <dbReference type="ARBA" id="ARBA00004763"/>
    </source>
</evidence>
<dbReference type="PROSITE" id="PS50972">
    <property type="entry name" value="PTERIN_BINDING"/>
    <property type="match status" value="1"/>
</dbReference>
<keyword evidence="7 9" id="KW-0460">Magnesium</keyword>
<dbReference type="InterPro" id="IPR045031">
    <property type="entry name" value="DHP_synth-like"/>
</dbReference>
<keyword evidence="8 9" id="KW-0289">Folate biosynthesis</keyword>
<dbReference type="InterPro" id="IPR011005">
    <property type="entry name" value="Dihydropteroate_synth-like_sf"/>
</dbReference>
<evidence type="ECO:0000313" key="12">
    <source>
        <dbReference type="Proteomes" id="UP001172082"/>
    </source>
</evidence>
<dbReference type="NCBIfam" id="TIGR01496">
    <property type="entry name" value="DHPS"/>
    <property type="match status" value="1"/>
</dbReference>
<dbReference type="PANTHER" id="PTHR20941:SF1">
    <property type="entry name" value="FOLIC ACID SYNTHESIS PROTEIN FOL1"/>
    <property type="match status" value="1"/>
</dbReference>
<dbReference type="CDD" id="cd00739">
    <property type="entry name" value="DHPS"/>
    <property type="match status" value="1"/>
</dbReference>
<protein>
    <recommendedName>
        <fullName evidence="4 9">Dihydropteroate synthase</fullName>
        <shortName evidence="9">DHPS</shortName>
        <ecNumber evidence="4 9">2.5.1.15</ecNumber>
    </recommendedName>
    <alternativeName>
        <fullName evidence="9">Dihydropteroate pyrophosphorylase</fullName>
    </alternativeName>
</protein>
<dbReference type="InterPro" id="IPR000489">
    <property type="entry name" value="Pterin-binding_dom"/>
</dbReference>
<dbReference type="Pfam" id="PF00809">
    <property type="entry name" value="Pterin_bind"/>
    <property type="match status" value="1"/>
</dbReference>
<evidence type="ECO:0000256" key="4">
    <source>
        <dbReference type="ARBA" id="ARBA00012458"/>
    </source>
</evidence>
<comment type="similarity">
    <text evidence="9">Belongs to the DHPS family.</text>
</comment>
<evidence type="ECO:0000256" key="6">
    <source>
        <dbReference type="ARBA" id="ARBA00022723"/>
    </source>
</evidence>
<sequence>MKDTFFYSKKTLSLNGNILDLRTPKVMGILNVTPDSFFDGGRYHNEVEVLKQVGKMIEAGAAIIDIGGYSSRPEAENISEAVESERIRTTLGLIGKEFPEANISIDTFRSGIAKMAVQEGAAMINDISGGTLDDKMFQTIADLQVPYVLMHMKGNPQTMIQQTEYKNLLTDVIDHLNDRLNKLLTLGVKDIIVDPGFGFAKSLDQNYELLKNLKYFKVLNHPLLVGVSRKSMIYKKLSIKPEEALNGTTALNMVSLMNGASILRVHDVKEAVEVVKLYEQLS</sequence>
<dbReference type="PROSITE" id="PS00792">
    <property type="entry name" value="DHPS_1"/>
    <property type="match status" value="1"/>
</dbReference>
<comment type="pathway">
    <text evidence="3 9">Cofactor biosynthesis; tetrahydrofolate biosynthesis; 7,8-dihydrofolate from 2-amino-4-hydroxy-6-hydroxymethyl-7,8-dihydropteridine diphosphate and 4-aminobenzoate: step 1/2.</text>
</comment>
<evidence type="ECO:0000313" key="11">
    <source>
        <dbReference type="EMBL" id="MDN5203501.1"/>
    </source>
</evidence>
<evidence type="ECO:0000256" key="7">
    <source>
        <dbReference type="ARBA" id="ARBA00022842"/>
    </source>
</evidence>
<dbReference type="EMBL" id="JAUJEA010000007">
    <property type="protein sequence ID" value="MDN5203501.1"/>
    <property type="molecule type" value="Genomic_DNA"/>
</dbReference>
<dbReference type="PROSITE" id="PS00793">
    <property type="entry name" value="DHPS_2"/>
    <property type="match status" value="1"/>
</dbReference>
<dbReference type="PANTHER" id="PTHR20941">
    <property type="entry name" value="FOLATE SYNTHESIS PROTEINS"/>
    <property type="match status" value="1"/>
</dbReference>
<organism evidence="11 12">
    <name type="scientific">Splendidivirga corallicola</name>
    <dbReference type="NCBI Taxonomy" id="3051826"/>
    <lineage>
        <taxon>Bacteria</taxon>
        <taxon>Pseudomonadati</taxon>
        <taxon>Bacteroidota</taxon>
        <taxon>Cytophagia</taxon>
        <taxon>Cytophagales</taxon>
        <taxon>Splendidivirgaceae</taxon>
        <taxon>Splendidivirga</taxon>
    </lineage>
</organism>
<comment type="catalytic activity">
    <reaction evidence="1">
        <text>(7,8-dihydropterin-6-yl)methyl diphosphate + 4-aminobenzoate = 7,8-dihydropteroate + diphosphate</text>
        <dbReference type="Rhea" id="RHEA:19949"/>
        <dbReference type="ChEBI" id="CHEBI:17836"/>
        <dbReference type="ChEBI" id="CHEBI:17839"/>
        <dbReference type="ChEBI" id="CHEBI:33019"/>
        <dbReference type="ChEBI" id="CHEBI:72950"/>
        <dbReference type="EC" id="2.5.1.15"/>
    </reaction>
</comment>
<dbReference type="EC" id="2.5.1.15" evidence="4 9"/>
<evidence type="ECO:0000256" key="5">
    <source>
        <dbReference type="ARBA" id="ARBA00022679"/>
    </source>
</evidence>
<comment type="function">
    <text evidence="9">Catalyzes the condensation of para-aminobenzoate (pABA) with 6-hydroxymethyl-7,8-dihydropterin diphosphate (DHPt-PP) to form 7,8-dihydropteroate (H2Pte), the immediate precursor of folate derivatives.</text>
</comment>
<comment type="cofactor">
    <cofactor evidence="2 9">
        <name>Mg(2+)</name>
        <dbReference type="ChEBI" id="CHEBI:18420"/>
    </cofactor>
</comment>
<dbReference type="GO" id="GO:0004156">
    <property type="term" value="F:dihydropteroate synthase activity"/>
    <property type="evidence" value="ECO:0007669"/>
    <property type="project" value="UniProtKB-EC"/>
</dbReference>
<comment type="caution">
    <text evidence="11">The sequence shown here is derived from an EMBL/GenBank/DDBJ whole genome shotgun (WGS) entry which is preliminary data.</text>
</comment>
<name>A0ABT8KS01_9BACT</name>
<feature type="domain" description="Pterin-binding" evidence="10">
    <location>
        <begin position="24"/>
        <end position="276"/>
    </location>
</feature>
<keyword evidence="12" id="KW-1185">Reference proteome</keyword>
<dbReference type="InterPro" id="IPR006390">
    <property type="entry name" value="DHP_synth_dom"/>
</dbReference>